<proteinExistence type="predicted"/>
<reference evidence="1" key="2">
    <citation type="submission" date="2014-07" db="EMBL/GenBank/DDBJ databases">
        <authorList>
            <person name="Hull J."/>
        </authorList>
    </citation>
    <scope>NUCLEOTIDE SEQUENCE</scope>
</reference>
<reference evidence="1" key="1">
    <citation type="journal article" date="2014" name="PLoS ONE">
        <title>Transcriptome-Based Identification of ABC Transporters in the Western Tarnished Plant Bug Lygus hesperus.</title>
        <authorList>
            <person name="Hull J.J."/>
            <person name="Chaney K."/>
            <person name="Geib S.M."/>
            <person name="Fabrick J.A."/>
            <person name="Brent C.S."/>
            <person name="Walsh D."/>
            <person name="Lavine L.C."/>
        </authorList>
    </citation>
    <scope>NUCLEOTIDE SEQUENCE</scope>
</reference>
<dbReference type="AlphaFoldDB" id="A0A0A9YEW4"/>
<protein>
    <submittedName>
        <fullName evidence="1">Uncharacterized protein</fullName>
    </submittedName>
</protein>
<name>A0A0A9YEW4_LYGHE</name>
<organism evidence="1">
    <name type="scientific">Lygus hesperus</name>
    <name type="common">Western plant bug</name>
    <dbReference type="NCBI Taxonomy" id="30085"/>
    <lineage>
        <taxon>Eukaryota</taxon>
        <taxon>Metazoa</taxon>
        <taxon>Ecdysozoa</taxon>
        <taxon>Arthropoda</taxon>
        <taxon>Hexapoda</taxon>
        <taxon>Insecta</taxon>
        <taxon>Pterygota</taxon>
        <taxon>Neoptera</taxon>
        <taxon>Paraneoptera</taxon>
        <taxon>Hemiptera</taxon>
        <taxon>Heteroptera</taxon>
        <taxon>Panheteroptera</taxon>
        <taxon>Cimicomorpha</taxon>
        <taxon>Miridae</taxon>
        <taxon>Mirini</taxon>
        <taxon>Lygus</taxon>
    </lineage>
</organism>
<evidence type="ECO:0000313" key="1">
    <source>
        <dbReference type="EMBL" id="JAG28050.1"/>
    </source>
</evidence>
<dbReference type="EMBL" id="GBHO01015554">
    <property type="protein sequence ID" value="JAG28050.1"/>
    <property type="molecule type" value="Transcribed_RNA"/>
</dbReference>
<gene>
    <name evidence="1" type="ORF">CM83_8209</name>
</gene>
<accession>A0A0A9YEW4</accession>
<sequence length="124" mass="13216">MDANIKSEKLNLQRVFKKKIDSKSALLTTCAKYAESTTTTTAAAAQTSKTSNCSDLHETVTTSKIGIKSNIVSSDDVGYGNSSVSNNNNSGVSLGIKKTSYDAHPFVLRKVKAVKKVNRVAEAS</sequence>